<dbReference type="EMBL" id="BJXJ01000011">
    <property type="protein sequence ID" value="GEM75268.1"/>
    <property type="molecule type" value="Genomic_DNA"/>
</dbReference>
<evidence type="ECO:0000313" key="1">
    <source>
        <dbReference type="EMBL" id="GEM75268.1"/>
    </source>
</evidence>
<keyword evidence="2" id="KW-1185">Reference proteome</keyword>
<sequence>METIEYNSVTFSWLNQTLFVRQLGISIVNNITFLLSSRHQIGDVVAQCPTAENKETQFTKSLS</sequence>
<reference evidence="1 2" key="1">
    <citation type="submission" date="2019-07" db="EMBL/GenBank/DDBJ databases">
        <title>Whole genome shotgun sequence of Vibrio sagamiensis NBRC 104589.</title>
        <authorList>
            <person name="Hosoyama A."/>
            <person name="Uohara A."/>
            <person name="Ohji S."/>
            <person name="Ichikawa N."/>
        </authorList>
    </citation>
    <scope>NUCLEOTIDE SEQUENCE [LARGE SCALE GENOMIC DNA]</scope>
    <source>
        <strain evidence="1 2">NBRC 104589</strain>
    </source>
</reference>
<comment type="caution">
    <text evidence="1">The sequence shown here is derived from an EMBL/GenBank/DDBJ whole genome shotgun (WGS) entry which is preliminary data.</text>
</comment>
<dbReference type="Proteomes" id="UP000321922">
    <property type="component" value="Unassembled WGS sequence"/>
</dbReference>
<proteinExistence type="predicted"/>
<gene>
    <name evidence="1" type="ORF">VSA01S_13800</name>
</gene>
<name>A0A511QD90_9VIBR</name>
<organism evidence="1 2">
    <name type="scientific">Vibrio sagamiensis NBRC 104589</name>
    <dbReference type="NCBI Taxonomy" id="1219064"/>
    <lineage>
        <taxon>Bacteria</taxon>
        <taxon>Pseudomonadati</taxon>
        <taxon>Pseudomonadota</taxon>
        <taxon>Gammaproteobacteria</taxon>
        <taxon>Vibrionales</taxon>
        <taxon>Vibrionaceae</taxon>
        <taxon>Vibrio</taxon>
    </lineage>
</organism>
<accession>A0A511QD90</accession>
<evidence type="ECO:0000313" key="2">
    <source>
        <dbReference type="Proteomes" id="UP000321922"/>
    </source>
</evidence>
<dbReference type="AlphaFoldDB" id="A0A511QD90"/>
<protein>
    <submittedName>
        <fullName evidence="1">Uncharacterized protein</fullName>
    </submittedName>
</protein>